<name>A0A1G7JIK1_9RHOB</name>
<evidence type="ECO:0000313" key="2">
    <source>
        <dbReference type="Proteomes" id="UP000198994"/>
    </source>
</evidence>
<proteinExistence type="predicted"/>
<protein>
    <submittedName>
        <fullName evidence="1">Uncharacterized protein</fullName>
    </submittedName>
</protein>
<dbReference type="Proteomes" id="UP000198994">
    <property type="component" value="Unassembled WGS sequence"/>
</dbReference>
<sequence length="65" mass="6769">MKIDVQIPDIGDFSNVPVIEVTVALGGCCHVNLSAIGEGIALVGSGDVRSRFPDIKCLQPMEADG</sequence>
<dbReference type="EMBL" id="FNAV01000015">
    <property type="protein sequence ID" value="SDF24695.1"/>
    <property type="molecule type" value="Genomic_DNA"/>
</dbReference>
<gene>
    <name evidence="1" type="ORF">SAMN04488105_11582</name>
</gene>
<organism evidence="1 2">
    <name type="scientific">Salipiger thiooxidans</name>
    <dbReference type="NCBI Taxonomy" id="282683"/>
    <lineage>
        <taxon>Bacteria</taxon>
        <taxon>Pseudomonadati</taxon>
        <taxon>Pseudomonadota</taxon>
        <taxon>Alphaproteobacteria</taxon>
        <taxon>Rhodobacterales</taxon>
        <taxon>Roseobacteraceae</taxon>
        <taxon>Salipiger</taxon>
    </lineage>
</organism>
<accession>A0A1G7JIK1</accession>
<reference evidence="2" key="1">
    <citation type="submission" date="2016-10" db="EMBL/GenBank/DDBJ databases">
        <authorList>
            <person name="Varghese N."/>
            <person name="Submissions S."/>
        </authorList>
    </citation>
    <scope>NUCLEOTIDE SEQUENCE [LARGE SCALE GENOMIC DNA]</scope>
    <source>
        <strain evidence="2">DSM 10146</strain>
    </source>
</reference>
<evidence type="ECO:0000313" key="1">
    <source>
        <dbReference type="EMBL" id="SDF24695.1"/>
    </source>
</evidence>
<keyword evidence="2" id="KW-1185">Reference proteome</keyword>
<dbReference type="AlphaFoldDB" id="A0A1G7JIK1"/>